<dbReference type="Pfam" id="PF19480">
    <property type="entry name" value="DUF6016"/>
    <property type="match status" value="1"/>
</dbReference>
<dbReference type="AlphaFoldDB" id="A0A7Y0E3T5"/>
<comment type="caution">
    <text evidence="2">The sequence shown here is derived from an EMBL/GenBank/DDBJ whole genome shotgun (WGS) entry which is preliminary data.</text>
</comment>
<dbReference type="InterPro" id="IPR046058">
    <property type="entry name" value="WbuC_cupin"/>
</dbReference>
<evidence type="ECO:0000313" key="2">
    <source>
        <dbReference type="EMBL" id="NMM46720.1"/>
    </source>
</evidence>
<accession>A0A7Y0E3T5</accession>
<reference evidence="2 3" key="1">
    <citation type="submission" date="2020-04" db="EMBL/GenBank/DDBJ databases">
        <title>Rhodospirillaceae bacterium KN72 isolated from deep sea.</title>
        <authorList>
            <person name="Zhang D.-C."/>
        </authorList>
    </citation>
    <scope>NUCLEOTIDE SEQUENCE [LARGE SCALE GENOMIC DNA]</scope>
    <source>
        <strain evidence="2 3">KN72</strain>
    </source>
</reference>
<dbReference type="SUPFAM" id="SSF51182">
    <property type="entry name" value="RmlC-like cupins"/>
    <property type="match status" value="1"/>
</dbReference>
<dbReference type="InterPro" id="IPR011051">
    <property type="entry name" value="RmlC_Cupin_sf"/>
</dbReference>
<dbReference type="InterPro" id="IPR027565">
    <property type="entry name" value="Cupin_WbuC"/>
</dbReference>
<dbReference type="EMBL" id="JABBNT010000009">
    <property type="protein sequence ID" value="NMM46720.1"/>
    <property type="molecule type" value="Genomic_DNA"/>
</dbReference>
<organism evidence="2 3">
    <name type="scientific">Pacificispira spongiicola</name>
    <dbReference type="NCBI Taxonomy" id="2729598"/>
    <lineage>
        <taxon>Bacteria</taxon>
        <taxon>Pseudomonadati</taxon>
        <taxon>Pseudomonadota</taxon>
        <taxon>Alphaproteobacteria</taxon>
        <taxon>Rhodospirillales</taxon>
        <taxon>Rhodospirillaceae</taxon>
        <taxon>Pacificispira</taxon>
    </lineage>
</organism>
<feature type="domain" description="Cupin fold metalloprotein WbuC cupin" evidence="1">
    <location>
        <begin position="15"/>
        <end position="94"/>
    </location>
</feature>
<dbReference type="RefSeq" id="WP_169627124.1">
    <property type="nucleotide sequence ID" value="NZ_JABBNT010000009.1"/>
</dbReference>
<gene>
    <name evidence="2" type="ORF">HH303_19685</name>
</gene>
<evidence type="ECO:0000313" key="3">
    <source>
        <dbReference type="Proteomes" id="UP000539372"/>
    </source>
</evidence>
<name>A0A7Y0E3T5_9PROT</name>
<dbReference type="Proteomes" id="UP000539372">
    <property type="component" value="Unassembled WGS sequence"/>
</dbReference>
<keyword evidence="3" id="KW-1185">Reference proteome</keyword>
<protein>
    <submittedName>
        <fullName evidence="2">Cupin fold metalloprotein, WbuC family</fullName>
    </submittedName>
</protein>
<proteinExistence type="predicted"/>
<sequence length="167" mass="18798">MTEVFLNTDDIVEVTDAWIEKLKTAAAESPLKRSRLCLHLSPEDPVQEMIIALRQEILFRPHRHPNKSESFHMLEGSLYVLLFNDDGSVKRAIEMGPRGSGQVSCYRLCTSQWHAILPMTEVVVFHESTAGPFVPGDALFPDWAPSDQDALRAFLNNHLKQATGRSI</sequence>
<dbReference type="NCBIfam" id="TIGR04366">
    <property type="entry name" value="cupin_WbuC"/>
    <property type="match status" value="1"/>
</dbReference>
<evidence type="ECO:0000259" key="1">
    <source>
        <dbReference type="Pfam" id="PF19480"/>
    </source>
</evidence>